<organism evidence="1 2">
    <name type="scientific">Lactococcus lactis subsp. lactis</name>
    <name type="common">Streptococcus lactis</name>
    <dbReference type="NCBI Taxonomy" id="1360"/>
    <lineage>
        <taxon>Bacteria</taxon>
        <taxon>Bacillati</taxon>
        <taxon>Bacillota</taxon>
        <taxon>Bacilli</taxon>
        <taxon>Lactobacillales</taxon>
        <taxon>Streptococcaceae</taxon>
        <taxon>Lactococcus</taxon>
    </lineage>
</organism>
<keyword evidence="1" id="KW-0413">Isomerase</keyword>
<dbReference type="Proteomes" id="UP000234865">
    <property type="component" value="Unassembled WGS sequence"/>
</dbReference>
<reference evidence="2" key="1">
    <citation type="submission" date="2016-08" db="EMBL/GenBank/DDBJ databases">
        <title>Comparative genomics of Lactococcus lactis strain WFLU12 isolated from the gastrointestinal tract of wild olive flounder (Paralichythys olivaceus).</title>
        <authorList>
            <person name="Nguyen T.L."/>
            <person name="Kim D.-H."/>
        </authorList>
    </citation>
    <scope>NUCLEOTIDE SEQUENCE [LARGE SCALE GENOMIC DNA]</scope>
    <source>
        <strain evidence="2">WFLU12</strain>
    </source>
</reference>
<evidence type="ECO:0000313" key="1">
    <source>
        <dbReference type="EMBL" id="PUA16180.1"/>
    </source>
</evidence>
<evidence type="ECO:0000313" key="2">
    <source>
        <dbReference type="Proteomes" id="UP000234865"/>
    </source>
</evidence>
<dbReference type="EC" id="5.2.1.8" evidence="1"/>
<name>A0A2R7Y0N4_LACLL</name>
<dbReference type="EMBL" id="PKRZ01000001">
    <property type="protein sequence ID" value="PUA16180.1"/>
    <property type="molecule type" value="Genomic_DNA"/>
</dbReference>
<gene>
    <name evidence="1" type="primary">prsA_2</name>
    <name evidence="1" type="ORF">CYU10_001631</name>
</gene>
<protein>
    <submittedName>
        <fullName evidence="1">Foldase protein PrsA</fullName>
        <ecNumber evidence="1">5.2.1.8</ecNumber>
    </submittedName>
</protein>
<proteinExistence type="predicted"/>
<dbReference type="AlphaFoldDB" id="A0A2R7Y0N4"/>
<comment type="caution">
    <text evidence="1">The sequence shown here is derived from an EMBL/GenBank/DDBJ whole genome shotgun (WGS) entry which is preliminary data.</text>
</comment>
<sequence length="65" mass="7303">MIMEIFDTVYAGKASFEKANALSKVTFNSTSTTVPTAAFKLKNGEFSSVIESTSNLYWNNFLLYY</sequence>
<dbReference type="GO" id="GO:0003755">
    <property type="term" value="F:peptidyl-prolyl cis-trans isomerase activity"/>
    <property type="evidence" value="ECO:0007669"/>
    <property type="project" value="UniProtKB-EC"/>
</dbReference>
<dbReference type="RefSeq" id="WP_230579387.1">
    <property type="nucleotide sequence ID" value="NZ_JNLP01000001.1"/>
</dbReference>
<accession>A0A2R7Y0N4</accession>